<keyword evidence="6" id="KW-0813">Transport</keyword>
<name>W7YDN0_9BACT</name>
<feature type="transmembrane region" description="Helical" evidence="7">
    <location>
        <begin position="161"/>
        <end position="184"/>
    </location>
</feature>
<dbReference type="EMBL" id="BAMD01000011">
    <property type="protein sequence ID" value="GAF02586.1"/>
    <property type="molecule type" value="Genomic_DNA"/>
</dbReference>
<sequence length="331" mass="36606">MAQEEVTQSHVSFRDVKGKYTGLFAWIFSTDHKRVGLLYLYSIITFFLTGVVLGIFMKLELMAPGRTVMDAATYNAIFTPHGVIMIFLVVVPGLPAIFGNFMLPIMIGAKDVAFPKLNLLSWWVYALGAIVALSSLFMAGGPPDTGWTFYAPYSFKTNTNMLPAVIGAFILGFSSILTGINFIVTIHRMRAPGMTWFKMPLFPWTLYGTAWIQILATPIVGITLLMIVGERILNIGFFDPALGGDPILYQHLFWIYSHPAVYIMILPAMGAISEIIPTFANKTIFGYKAIVISTLAIAFVGYFVWGHHMFTAGMSGTALYVFSLLTFLVAI</sequence>
<keyword evidence="6" id="KW-0249">Electron transport</keyword>
<dbReference type="InterPro" id="IPR023616">
    <property type="entry name" value="Cyt_c_oxase-like_su1_dom"/>
</dbReference>
<feature type="transmembrane region" description="Helical" evidence="7">
    <location>
        <begin position="310"/>
        <end position="330"/>
    </location>
</feature>
<keyword evidence="6" id="KW-0349">Heme</keyword>
<dbReference type="Gene3D" id="1.20.210.10">
    <property type="entry name" value="Cytochrome c oxidase-like, subunit I domain"/>
    <property type="match status" value="1"/>
</dbReference>
<gene>
    <name evidence="9" type="ORF">JCM21142_31225</name>
</gene>
<dbReference type="InterPro" id="IPR023615">
    <property type="entry name" value="Cyt_c_Oxase_su1_BS"/>
</dbReference>
<feature type="domain" description="Cytochrome oxidase subunit I profile" evidence="8">
    <location>
        <begin position="20"/>
        <end position="331"/>
    </location>
</feature>
<comment type="caution">
    <text evidence="9">The sequence shown here is derived from an EMBL/GenBank/DDBJ whole genome shotgun (WGS) entry which is preliminary data.</text>
</comment>
<feature type="transmembrane region" description="Helical" evidence="7">
    <location>
        <begin position="204"/>
        <end position="228"/>
    </location>
</feature>
<dbReference type="SUPFAM" id="SSF81442">
    <property type="entry name" value="Cytochrome c oxidase subunit I-like"/>
    <property type="match status" value="1"/>
</dbReference>
<dbReference type="GO" id="GO:0020037">
    <property type="term" value="F:heme binding"/>
    <property type="evidence" value="ECO:0007669"/>
    <property type="project" value="InterPro"/>
</dbReference>
<feature type="transmembrane region" description="Helical" evidence="7">
    <location>
        <begin position="248"/>
        <end position="272"/>
    </location>
</feature>
<dbReference type="InterPro" id="IPR036927">
    <property type="entry name" value="Cyt_c_oxase-like_su1_sf"/>
</dbReference>
<evidence type="ECO:0000256" key="4">
    <source>
        <dbReference type="ARBA" id="ARBA00022989"/>
    </source>
</evidence>
<keyword evidence="3 6" id="KW-0812">Transmembrane</keyword>
<keyword evidence="6" id="KW-0479">Metal-binding</keyword>
<dbReference type="InterPro" id="IPR000883">
    <property type="entry name" value="Cyt_C_Oxase_1"/>
</dbReference>
<protein>
    <submittedName>
        <fullName evidence="9">Cytochrome c oxidase subunit 1-beta</fullName>
    </submittedName>
</protein>
<keyword evidence="5 7" id="KW-0472">Membrane</keyword>
<dbReference type="GO" id="GO:0022904">
    <property type="term" value="P:respiratory electron transport chain"/>
    <property type="evidence" value="ECO:0007669"/>
    <property type="project" value="TreeGrafter"/>
</dbReference>
<dbReference type="Proteomes" id="UP000019402">
    <property type="component" value="Unassembled WGS sequence"/>
</dbReference>
<dbReference type="GO" id="GO:0016020">
    <property type="term" value="C:membrane"/>
    <property type="evidence" value="ECO:0007669"/>
    <property type="project" value="UniProtKB-SubCell"/>
</dbReference>
<dbReference type="AlphaFoldDB" id="W7YDN0"/>
<accession>W7YDN0</accession>
<dbReference type="PROSITE" id="PS50855">
    <property type="entry name" value="COX1"/>
    <property type="match status" value="1"/>
</dbReference>
<evidence type="ECO:0000256" key="6">
    <source>
        <dbReference type="RuleBase" id="RU000370"/>
    </source>
</evidence>
<keyword evidence="6" id="KW-0408">Iron</keyword>
<dbReference type="PRINTS" id="PR01165">
    <property type="entry name" value="CYCOXIDASEI"/>
</dbReference>
<evidence type="ECO:0000256" key="5">
    <source>
        <dbReference type="ARBA" id="ARBA00023136"/>
    </source>
</evidence>
<dbReference type="GO" id="GO:0004129">
    <property type="term" value="F:cytochrome-c oxidase activity"/>
    <property type="evidence" value="ECO:0007669"/>
    <property type="project" value="InterPro"/>
</dbReference>
<evidence type="ECO:0000313" key="10">
    <source>
        <dbReference type="Proteomes" id="UP000019402"/>
    </source>
</evidence>
<dbReference type="PANTHER" id="PTHR10422">
    <property type="entry name" value="CYTOCHROME C OXIDASE SUBUNIT 1"/>
    <property type="match status" value="1"/>
</dbReference>
<evidence type="ECO:0000256" key="7">
    <source>
        <dbReference type="SAM" id="Phobius"/>
    </source>
</evidence>
<dbReference type="GO" id="GO:0015990">
    <property type="term" value="P:electron transport coupled proton transport"/>
    <property type="evidence" value="ECO:0007669"/>
    <property type="project" value="TreeGrafter"/>
</dbReference>
<evidence type="ECO:0000256" key="1">
    <source>
        <dbReference type="ARBA" id="ARBA00004141"/>
    </source>
</evidence>
<feature type="transmembrane region" description="Helical" evidence="7">
    <location>
        <begin position="77"/>
        <end position="98"/>
    </location>
</feature>
<keyword evidence="10" id="KW-1185">Reference proteome</keyword>
<comment type="subcellular location">
    <subcellularLocation>
        <location evidence="1">Membrane</location>
        <topology evidence="1">Multi-pass membrane protein</topology>
    </subcellularLocation>
</comment>
<keyword evidence="4 7" id="KW-1133">Transmembrane helix</keyword>
<evidence type="ECO:0000256" key="3">
    <source>
        <dbReference type="ARBA" id="ARBA00022692"/>
    </source>
</evidence>
<proteinExistence type="inferred from homology"/>
<dbReference type="RefSeq" id="WP_200871256.1">
    <property type="nucleotide sequence ID" value="NZ_BAMD01000011.1"/>
</dbReference>
<comment type="similarity">
    <text evidence="6">Belongs to the heme-copper respiratory oxidase family.</text>
</comment>
<organism evidence="9 10">
    <name type="scientific">Saccharicrinis fermentans DSM 9555 = JCM 21142</name>
    <dbReference type="NCBI Taxonomy" id="869213"/>
    <lineage>
        <taxon>Bacteria</taxon>
        <taxon>Pseudomonadati</taxon>
        <taxon>Bacteroidota</taxon>
        <taxon>Bacteroidia</taxon>
        <taxon>Marinilabiliales</taxon>
        <taxon>Marinilabiliaceae</taxon>
        <taxon>Saccharicrinis</taxon>
    </lineage>
</organism>
<evidence type="ECO:0000313" key="9">
    <source>
        <dbReference type="EMBL" id="GAF02586.1"/>
    </source>
</evidence>
<dbReference type="Pfam" id="PF00115">
    <property type="entry name" value="COX1"/>
    <property type="match status" value="1"/>
</dbReference>
<feature type="transmembrane region" description="Helical" evidence="7">
    <location>
        <begin position="284"/>
        <end position="304"/>
    </location>
</feature>
<reference evidence="9 10" key="1">
    <citation type="journal article" date="2014" name="Genome Announc.">
        <title>Draft Genome Sequence of Cytophaga fermentans JCM 21142T, a Facultative Anaerobe Isolated from Marine Mud.</title>
        <authorList>
            <person name="Starns D."/>
            <person name="Oshima K."/>
            <person name="Suda W."/>
            <person name="Iino T."/>
            <person name="Yuki M."/>
            <person name="Inoue J."/>
            <person name="Kitamura K."/>
            <person name="Iida T."/>
            <person name="Darby A."/>
            <person name="Hattori M."/>
            <person name="Ohkuma M."/>
        </authorList>
    </citation>
    <scope>NUCLEOTIDE SEQUENCE [LARGE SCALE GENOMIC DNA]</scope>
    <source>
        <strain evidence="9 10">JCM 21142</strain>
    </source>
</reference>
<evidence type="ECO:0000259" key="8">
    <source>
        <dbReference type="PROSITE" id="PS50855"/>
    </source>
</evidence>
<evidence type="ECO:0000256" key="2">
    <source>
        <dbReference type="ARBA" id="ARBA00022660"/>
    </source>
</evidence>
<feature type="transmembrane region" description="Helical" evidence="7">
    <location>
        <begin position="119"/>
        <end position="141"/>
    </location>
</feature>
<dbReference type="PROSITE" id="PS00077">
    <property type="entry name" value="COX1_CUB"/>
    <property type="match status" value="1"/>
</dbReference>
<dbReference type="eggNOG" id="COG0843">
    <property type="taxonomic scope" value="Bacteria"/>
</dbReference>
<keyword evidence="2 6" id="KW-0679">Respiratory chain</keyword>
<dbReference type="STRING" id="869213.GCA_000517085_02988"/>
<dbReference type="PANTHER" id="PTHR10422:SF18">
    <property type="entry name" value="CYTOCHROME C OXIDASE SUBUNIT 1"/>
    <property type="match status" value="1"/>
</dbReference>
<feature type="transmembrane region" description="Helical" evidence="7">
    <location>
        <begin position="37"/>
        <end position="57"/>
    </location>
</feature>
<dbReference type="GO" id="GO:0009060">
    <property type="term" value="P:aerobic respiration"/>
    <property type="evidence" value="ECO:0007669"/>
    <property type="project" value="InterPro"/>
</dbReference>